<dbReference type="PANTHER" id="PTHR31025">
    <property type="entry name" value="SI:CH211-196P9.1-RELATED"/>
    <property type="match status" value="1"/>
</dbReference>
<evidence type="ECO:0000313" key="2">
    <source>
        <dbReference type="Proteomes" id="UP000579812"/>
    </source>
</evidence>
<dbReference type="AlphaFoldDB" id="A0A7J6BQC7"/>
<organism evidence="1 2">
    <name type="scientific">Onychostoma macrolepis</name>
    <dbReference type="NCBI Taxonomy" id="369639"/>
    <lineage>
        <taxon>Eukaryota</taxon>
        <taxon>Metazoa</taxon>
        <taxon>Chordata</taxon>
        <taxon>Craniata</taxon>
        <taxon>Vertebrata</taxon>
        <taxon>Euteleostomi</taxon>
        <taxon>Actinopterygii</taxon>
        <taxon>Neopterygii</taxon>
        <taxon>Teleostei</taxon>
        <taxon>Ostariophysi</taxon>
        <taxon>Cypriniformes</taxon>
        <taxon>Cyprinidae</taxon>
        <taxon>Acrossocheilinae</taxon>
        <taxon>Onychostoma</taxon>
    </lineage>
</organism>
<dbReference type="EMBL" id="JAAMOB010000022">
    <property type="protein sequence ID" value="KAF4097106.1"/>
    <property type="molecule type" value="Genomic_DNA"/>
</dbReference>
<sequence>MLLFQAFDQRGVDLWAFVNFRMMSTTLGEEIQKVISKALPGLLEEKKEQLLQRLLSWGVESTDDLKYVEGAPGVDLSDLLPPIQIRKLLDSFMRAGEQNQSGDVPPTIPPPPSTVTLDTISPPSLSSTTAVTWPESFQVPWNQMPSSAQCNRRKMIRIIVDEIRKHEKNPSKAQCLAVALKIVKKKNEIEYYSLLKQIKTRVEHVNRDNTLSRRRRISGVTDTPERMQCREPTATYGCTQWQPEPPLANSDDVLEEKRQTLENLYQRYGKSGADRSDVCALMKETYYLQRKHINDTQVLPIKDLKSKWPYLFVQKHIYAHFEELTSIAIHKRLNQAIQEYGKVLVDFFKSKPTNEVVKKILSSEEEVGPLVIKLILAHFREDLDGLLLLANRCATAADLQATHTIPGSPRLIVLGINPERGTKKSKGKVPSKTTGQMVQKKQVAVNPHVATLLCKVMDFQWNF</sequence>
<proteinExistence type="predicted"/>
<protein>
    <submittedName>
        <fullName evidence="1">Uncharacterized protein</fullName>
    </submittedName>
</protein>
<name>A0A7J6BQC7_9TELE</name>
<gene>
    <name evidence="1" type="ORF">G5714_021114</name>
</gene>
<reference evidence="1 2" key="1">
    <citation type="submission" date="2020-04" db="EMBL/GenBank/DDBJ databases">
        <title>Chromosome-level genome assembly of a cyprinid fish Onychostoma macrolepis by integration of Nanopore Sequencing, Bionano and Hi-C technology.</title>
        <authorList>
            <person name="Wang D."/>
        </authorList>
    </citation>
    <scope>NUCLEOTIDE SEQUENCE [LARGE SCALE GENOMIC DNA]</scope>
    <source>
        <strain evidence="1">SWU-2019</strain>
        <tissue evidence="1">Muscle</tissue>
    </source>
</reference>
<evidence type="ECO:0000313" key="1">
    <source>
        <dbReference type="EMBL" id="KAF4097106.1"/>
    </source>
</evidence>
<accession>A0A7J6BQC7</accession>
<comment type="caution">
    <text evidence="1">The sequence shown here is derived from an EMBL/GenBank/DDBJ whole genome shotgun (WGS) entry which is preliminary data.</text>
</comment>
<keyword evidence="2" id="KW-1185">Reference proteome</keyword>
<dbReference type="PANTHER" id="PTHR31025:SF30">
    <property type="entry name" value="SI:DKEY-15H8.17"/>
    <property type="match status" value="1"/>
</dbReference>
<dbReference type="Proteomes" id="UP000579812">
    <property type="component" value="Unassembled WGS sequence"/>
</dbReference>